<dbReference type="SUPFAM" id="SSF56672">
    <property type="entry name" value="DNA/RNA polymerases"/>
    <property type="match status" value="1"/>
</dbReference>
<dbReference type="SMR" id="A0A1S4BRC8"/>
<gene>
    <name evidence="2" type="primary">LOC107811025</name>
</gene>
<dbReference type="PaxDb" id="4097-A0A1S4BRC8"/>
<name>A0A1S4BRC8_TOBAC</name>
<reference evidence="2" key="2">
    <citation type="submission" date="2025-08" db="UniProtKB">
        <authorList>
            <consortium name="RefSeq"/>
        </authorList>
    </citation>
    <scope>IDENTIFICATION</scope>
    <source>
        <tissue evidence="2">Leaf</tissue>
    </source>
</reference>
<keyword evidence="1" id="KW-1185">Reference proteome</keyword>
<accession>A0A1S4BRC8</accession>
<proteinExistence type="predicted"/>
<reference evidence="1" key="1">
    <citation type="journal article" date="2014" name="Nat. Commun.">
        <title>The tobacco genome sequence and its comparison with those of tomato and potato.</title>
        <authorList>
            <person name="Sierro N."/>
            <person name="Battey J.N."/>
            <person name="Ouadi S."/>
            <person name="Bakaher N."/>
            <person name="Bovet L."/>
            <person name="Willig A."/>
            <person name="Goepfert S."/>
            <person name="Peitsch M.C."/>
            <person name="Ivanov N.V."/>
        </authorList>
    </citation>
    <scope>NUCLEOTIDE SEQUENCE [LARGE SCALE GENOMIC DNA]</scope>
</reference>
<organism evidence="1 2">
    <name type="scientific">Nicotiana tabacum</name>
    <name type="common">Common tobacco</name>
    <dbReference type="NCBI Taxonomy" id="4097"/>
    <lineage>
        <taxon>Eukaryota</taxon>
        <taxon>Viridiplantae</taxon>
        <taxon>Streptophyta</taxon>
        <taxon>Embryophyta</taxon>
        <taxon>Tracheophyta</taxon>
        <taxon>Spermatophyta</taxon>
        <taxon>Magnoliopsida</taxon>
        <taxon>eudicotyledons</taxon>
        <taxon>Gunneridae</taxon>
        <taxon>Pentapetalae</taxon>
        <taxon>asterids</taxon>
        <taxon>lamiids</taxon>
        <taxon>Solanales</taxon>
        <taxon>Solanaceae</taxon>
        <taxon>Nicotianoideae</taxon>
        <taxon>Nicotianeae</taxon>
        <taxon>Nicotiana</taxon>
    </lineage>
</organism>
<evidence type="ECO:0000313" key="1">
    <source>
        <dbReference type="Proteomes" id="UP000790787"/>
    </source>
</evidence>
<dbReference type="RefSeq" id="XP_016491348.1">
    <property type="nucleotide sequence ID" value="XM_016635862.1"/>
</dbReference>
<dbReference type="OrthoDB" id="1909920at2759"/>
<dbReference type="KEGG" id="nta:107811025"/>
<dbReference type="InterPro" id="IPR043502">
    <property type="entry name" value="DNA/RNA_pol_sf"/>
</dbReference>
<sequence>MDEYLGHYISAAGATTDSKKIEAIQAWSDPANLKQLRGFLGLAGYYKSGPEAFNKLKNALTSAPVLVLPDFSMPFCGRNRCMQHGNMGCFDAKEATKRLLK</sequence>
<dbReference type="InterPro" id="IPR051320">
    <property type="entry name" value="Viral_Replic_Matur_Polypro"/>
</dbReference>
<dbReference type="STRING" id="4097.A0A1S4BRC8"/>
<dbReference type="PANTHER" id="PTHR33064:SF37">
    <property type="entry name" value="RIBONUCLEASE H"/>
    <property type="match status" value="1"/>
</dbReference>
<protein>
    <submittedName>
        <fullName evidence="2">Mitochondrial protein AtMg00860</fullName>
    </submittedName>
</protein>
<dbReference type="PANTHER" id="PTHR33064">
    <property type="entry name" value="POL PROTEIN"/>
    <property type="match status" value="1"/>
</dbReference>
<dbReference type="GeneID" id="107811025"/>
<dbReference type="AlphaFoldDB" id="A0A1S4BRC8"/>
<dbReference type="Gene3D" id="3.30.70.270">
    <property type="match status" value="1"/>
</dbReference>
<dbReference type="Proteomes" id="UP000790787">
    <property type="component" value="Chromosome 10"/>
</dbReference>
<dbReference type="InterPro" id="IPR043128">
    <property type="entry name" value="Rev_trsase/Diguanyl_cyclase"/>
</dbReference>
<evidence type="ECO:0000313" key="2">
    <source>
        <dbReference type="RefSeq" id="XP_016491348.1"/>
    </source>
</evidence>